<keyword evidence="5" id="KW-1185">Reference proteome</keyword>
<feature type="compositionally biased region" description="Basic residues" evidence="2">
    <location>
        <begin position="340"/>
        <end position="349"/>
    </location>
</feature>
<organism evidence="4 5">
    <name type="scientific">Ectocarpus siliculosus</name>
    <name type="common">Brown alga</name>
    <name type="synonym">Conferva siliculosa</name>
    <dbReference type="NCBI Taxonomy" id="2880"/>
    <lineage>
        <taxon>Eukaryota</taxon>
        <taxon>Sar</taxon>
        <taxon>Stramenopiles</taxon>
        <taxon>Ochrophyta</taxon>
        <taxon>PX clade</taxon>
        <taxon>Phaeophyceae</taxon>
        <taxon>Ectocarpales</taxon>
        <taxon>Ectocarpaceae</taxon>
        <taxon>Ectocarpus</taxon>
    </lineage>
</organism>
<gene>
    <name evidence="4" type="primary">UGGT</name>
    <name evidence="4" type="ORF">Esi_0071_0103</name>
</gene>
<dbReference type="GO" id="GO:0003980">
    <property type="term" value="F:UDP-glucose:glycoprotein glucosyltransferase activity"/>
    <property type="evidence" value="ECO:0007669"/>
    <property type="project" value="InterPro"/>
</dbReference>
<dbReference type="AlphaFoldDB" id="D7G654"/>
<feature type="region of interest" description="Disordered" evidence="2">
    <location>
        <begin position="120"/>
        <end position="141"/>
    </location>
</feature>
<dbReference type="Gene3D" id="3.90.550.10">
    <property type="entry name" value="Spore Coat Polysaccharide Biosynthesis Protein SpsA, Chain A"/>
    <property type="match status" value="1"/>
</dbReference>
<dbReference type="PANTHER" id="PTHR11226">
    <property type="entry name" value="UDP-GLUCOSE GLYCOPROTEIN:GLUCOSYLTRANSFERASE"/>
    <property type="match status" value="1"/>
</dbReference>
<evidence type="ECO:0000259" key="3">
    <source>
        <dbReference type="Pfam" id="PF18404"/>
    </source>
</evidence>
<dbReference type="GO" id="GO:0018279">
    <property type="term" value="P:protein N-linked glycosylation via asparagine"/>
    <property type="evidence" value="ECO:0007669"/>
    <property type="project" value="TreeGrafter"/>
</dbReference>
<dbReference type="GO" id="GO:0005783">
    <property type="term" value="C:endoplasmic reticulum"/>
    <property type="evidence" value="ECO:0007669"/>
    <property type="project" value="TreeGrafter"/>
</dbReference>
<protein>
    <submittedName>
        <fullName evidence="4">UDP-glucose:glycoprotein glucosyltransferase, C-terminal, family GT24</fullName>
    </submittedName>
</protein>
<evidence type="ECO:0000256" key="1">
    <source>
        <dbReference type="ARBA" id="ARBA00001913"/>
    </source>
</evidence>
<dbReference type="SUPFAM" id="SSF53448">
    <property type="entry name" value="Nucleotide-diphospho-sugar transferases"/>
    <property type="match status" value="1"/>
</dbReference>
<feature type="compositionally biased region" description="Gly residues" evidence="2">
    <location>
        <begin position="127"/>
        <end position="141"/>
    </location>
</feature>
<evidence type="ECO:0000313" key="4">
    <source>
        <dbReference type="EMBL" id="CBJ27463.1"/>
    </source>
</evidence>
<name>D7G654_ECTSI</name>
<comment type="cofactor">
    <cofactor evidence="1">
        <name>Ca(2+)</name>
        <dbReference type="ChEBI" id="CHEBI:29108"/>
    </cofactor>
</comment>
<dbReference type="InterPro" id="IPR040497">
    <property type="entry name" value="Glyco_transf_24"/>
</dbReference>
<feature type="compositionally biased region" description="Gly residues" evidence="2">
    <location>
        <begin position="650"/>
        <end position="659"/>
    </location>
</feature>
<evidence type="ECO:0000256" key="2">
    <source>
        <dbReference type="SAM" id="MobiDB-lite"/>
    </source>
</evidence>
<feature type="region of interest" description="Disordered" evidence="2">
    <location>
        <begin position="626"/>
        <end position="660"/>
    </location>
</feature>
<dbReference type="InterPro" id="IPR029044">
    <property type="entry name" value="Nucleotide-diphossugar_trans"/>
</dbReference>
<evidence type="ECO:0000313" key="5">
    <source>
        <dbReference type="Proteomes" id="UP000002630"/>
    </source>
</evidence>
<feature type="region of interest" description="Disordered" evidence="2">
    <location>
        <begin position="64"/>
        <end position="105"/>
    </location>
</feature>
<dbReference type="GO" id="GO:0051082">
    <property type="term" value="F:unfolded protein binding"/>
    <property type="evidence" value="ECO:0007669"/>
    <property type="project" value="TreeGrafter"/>
</dbReference>
<dbReference type="InParanoid" id="D7G654"/>
<dbReference type="OrthoDB" id="27683at2759"/>
<feature type="region of interest" description="Disordered" evidence="2">
    <location>
        <begin position="1"/>
        <end position="31"/>
    </location>
</feature>
<dbReference type="Pfam" id="PF06427">
    <property type="entry name" value="UDP-g_GGTase"/>
    <property type="match status" value="1"/>
</dbReference>
<dbReference type="EMBL" id="FN649760">
    <property type="protein sequence ID" value="CBJ27463.1"/>
    <property type="molecule type" value="Genomic_DNA"/>
</dbReference>
<feature type="compositionally biased region" description="Low complexity" evidence="2">
    <location>
        <begin position="640"/>
        <end position="649"/>
    </location>
</feature>
<dbReference type="eggNOG" id="KOG1879">
    <property type="taxonomic scope" value="Eukaryota"/>
</dbReference>
<feature type="region of interest" description="Disordered" evidence="2">
    <location>
        <begin position="329"/>
        <end position="357"/>
    </location>
</feature>
<proteinExistence type="predicted"/>
<feature type="region of interest" description="Disordered" evidence="2">
    <location>
        <begin position="445"/>
        <end position="482"/>
    </location>
</feature>
<feature type="region of interest" description="Disordered" evidence="2">
    <location>
        <begin position="389"/>
        <end position="409"/>
    </location>
</feature>
<accession>D7G654</accession>
<reference evidence="4 5" key="1">
    <citation type="journal article" date="2010" name="Nature">
        <title>The Ectocarpus genome and the independent evolution of multicellularity in brown algae.</title>
        <authorList>
            <person name="Cock J.M."/>
            <person name="Sterck L."/>
            <person name="Rouze P."/>
            <person name="Scornet D."/>
            <person name="Allen A.E."/>
            <person name="Amoutzias G."/>
            <person name="Anthouard V."/>
            <person name="Artiguenave F."/>
            <person name="Aury J.M."/>
            <person name="Badger J.H."/>
            <person name="Beszteri B."/>
            <person name="Billiau K."/>
            <person name="Bonnet E."/>
            <person name="Bothwell J.H."/>
            <person name="Bowler C."/>
            <person name="Boyen C."/>
            <person name="Brownlee C."/>
            <person name="Carrano C.J."/>
            <person name="Charrier B."/>
            <person name="Cho G.Y."/>
            <person name="Coelho S.M."/>
            <person name="Collen J."/>
            <person name="Corre E."/>
            <person name="Da Silva C."/>
            <person name="Delage L."/>
            <person name="Delaroque N."/>
            <person name="Dittami S.M."/>
            <person name="Doulbeau S."/>
            <person name="Elias M."/>
            <person name="Farnham G."/>
            <person name="Gachon C.M."/>
            <person name="Gschloessl B."/>
            <person name="Heesch S."/>
            <person name="Jabbari K."/>
            <person name="Jubin C."/>
            <person name="Kawai H."/>
            <person name="Kimura K."/>
            <person name="Kloareg B."/>
            <person name="Kupper F.C."/>
            <person name="Lang D."/>
            <person name="Le Bail A."/>
            <person name="Leblanc C."/>
            <person name="Lerouge P."/>
            <person name="Lohr M."/>
            <person name="Lopez P.J."/>
            <person name="Martens C."/>
            <person name="Maumus F."/>
            <person name="Michel G."/>
            <person name="Miranda-Saavedra D."/>
            <person name="Morales J."/>
            <person name="Moreau H."/>
            <person name="Motomura T."/>
            <person name="Nagasato C."/>
            <person name="Napoli C.A."/>
            <person name="Nelson D.R."/>
            <person name="Nyvall-Collen P."/>
            <person name="Peters A.F."/>
            <person name="Pommier C."/>
            <person name="Potin P."/>
            <person name="Poulain J."/>
            <person name="Quesneville H."/>
            <person name="Read B."/>
            <person name="Rensing S.A."/>
            <person name="Ritter A."/>
            <person name="Rousvoal S."/>
            <person name="Samanta M."/>
            <person name="Samson G."/>
            <person name="Schroeder D.C."/>
            <person name="Segurens B."/>
            <person name="Strittmatter M."/>
            <person name="Tonon T."/>
            <person name="Tregear J.W."/>
            <person name="Valentin K."/>
            <person name="von Dassow P."/>
            <person name="Yamagishi T."/>
            <person name="Van de Peer Y."/>
            <person name="Wincker P."/>
        </authorList>
    </citation>
    <scope>NUCLEOTIDE SEQUENCE [LARGE SCALE GENOMIC DNA]</scope>
    <source>
        <strain evidence="5">Ec32 / CCAP1310/4</strain>
    </source>
</reference>
<dbReference type="Proteomes" id="UP000002630">
    <property type="component" value="Unassembled WGS sequence"/>
</dbReference>
<dbReference type="Pfam" id="PF18404">
    <property type="entry name" value="Glyco_transf_24"/>
    <property type="match status" value="1"/>
</dbReference>
<dbReference type="PANTHER" id="PTHR11226:SF0">
    <property type="entry name" value="UDP-GLUCOSE:GLYCOPROTEIN GLUCOSYLTRANSFERASE"/>
    <property type="match status" value="1"/>
</dbReference>
<dbReference type="InterPro" id="IPR009448">
    <property type="entry name" value="UDP-g_GGtrans"/>
</dbReference>
<dbReference type="GO" id="GO:0036503">
    <property type="term" value="P:ERAD pathway"/>
    <property type="evidence" value="ECO:0007669"/>
    <property type="project" value="TreeGrafter"/>
</dbReference>
<dbReference type="STRING" id="2880.D7G654"/>
<feature type="domain" description="Glucosyltransferase 24 catalytic" evidence="3">
    <location>
        <begin position="833"/>
        <end position="1036"/>
    </location>
</feature>
<sequence>MNINTEEGGESAEPPLYGGGRGLDWLHPSGTSDYAKGVSVVSVVDPSSRKGLRALEQALSLLVSENGGSGGGGPEEKADGPSGASLNDNDNDDGAEDGGAGDGVTLPRSGLRLAVVFDAASSSPERSGGGGGGGGGGGVPAAGGGRWWLPAVFEAVGSRSPDKSPRFLLSVTRAAMSSPGPDGEAKNAADTVETLAREAGLSPSLRAAVAKAAAGGEASSSARRRRMARLARSVAGTARGESCALVNGRRVMSSGPALRPTESIHRVLVDWRASGPRWFHILGAELQSTVISQLASFLLRFHQERRQMIPDAVALGEILVQTVAEVAAARGGGRGDSTNKKKRKKRKKNAAGGGGGGAVNDDGVVSVLRLGPDGHLRRGTVGGAAAAAAAAASGEQEQDADGPGDAAAGDAVADAVVDAAPSDAVGDSAGDAAGGGAAGGDIAGGDATGDGAGDANGAGDGQAAAEAEGAGGEGVVEEDEGGEELGMGQVAVELVAVLDPLSVAAQRASTLLSLAQEVLGLPVTLLLLPSLDVSELPLKNFYRLVLGPASGSVAAFDRLPARDILTQRLDTPEPWNVQASAALQDLDNLRCDDSAGCGDNGTFTTSAEYTVKGLLLTGRCYDVTSSPPSPPQGLQLVLRPSPSTPSSHTTGGGGGGGGVTADTVVMENLGYFQLQASPGVWDLELADGRASEVYEIIDGGGRGGSGSGGVVNSAAHAAALEVQRRLETERAAEGASPAAESQAIVVRNFYSRYEPVLVRKRPGMEDVGLLEADDGFAASASGDNAAAGAPAPAGIWSRVSAATENVRGLVGLAGEGEGVGMGEVKGGEAERLHVFSLATGHLYERFLKVMMMSVVKRASMPVTFWLLENFLSSSFKESAQALAEEFGFRVEFVTYKWPEWLRRQSEKQRIIWGYKILFLDVLFPLSVDKVIYVDADQVVRADLKELWDLDLQGAPYGYTPFCSSREETLGYQFWRGGFWQAHLAGRPYHISALYVVDLKAFRRMAVGDSLRSIYNSLSQDPNSLSNLDQDLPNYAQIRRGTGKVPYM</sequence>
<feature type="compositionally biased region" description="Gly residues" evidence="2">
    <location>
        <begin position="445"/>
        <end position="460"/>
    </location>
</feature>